<reference evidence="2 3" key="1">
    <citation type="submission" date="2022-01" db="EMBL/GenBank/DDBJ databases">
        <title>Octadecabacter sp. nov., isolated from a marine alga.</title>
        <authorList>
            <person name="Jin M.S."/>
            <person name="Kim H.M."/>
            <person name="Han D.M."/>
            <person name="Jung J.J."/>
            <person name="Jeon C.O."/>
        </authorList>
    </citation>
    <scope>NUCLEOTIDE SEQUENCE [LARGE SCALE GENOMIC DNA]</scope>
    <source>
        <strain evidence="2 3">G9-8</strain>
    </source>
</reference>
<dbReference type="RefSeq" id="WP_235223809.1">
    <property type="nucleotide sequence ID" value="NZ_JAKGAQ010000001.1"/>
</dbReference>
<keyword evidence="3" id="KW-1185">Reference proteome</keyword>
<name>A0ABS9CS41_9RHOB</name>
<protein>
    <submittedName>
        <fullName evidence="2">YjbH domain-containing protein</fullName>
    </submittedName>
</protein>
<dbReference type="InterPro" id="IPR010344">
    <property type="entry name" value="YbjH"/>
</dbReference>
<gene>
    <name evidence="2" type="ORF">L0664_01250</name>
</gene>
<accession>A0ABS9CS41</accession>
<evidence type="ECO:0000313" key="2">
    <source>
        <dbReference type="EMBL" id="MCF2869679.1"/>
    </source>
</evidence>
<dbReference type="Proteomes" id="UP001200557">
    <property type="component" value="Unassembled WGS sequence"/>
</dbReference>
<evidence type="ECO:0000256" key="1">
    <source>
        <dbReference type="SAM" id="MobiDB-lite"/>
    </source>
</evidence>
<evidence type="ECO:0000313" key="3">
    <source>
        <dbReference type="Proteomes" id="UP001200557"/>
    </source>
</evidence>
<sequence length="740" mass="79920">MATDFDQSGHDVGFENESCGVEYNAADRTVVGGPTSKWLAQILSVVSVLTATAAPLYAEQSYTYSLNGAPGLIDMPTAQSAVDAELAATVSYFAGSTRNTLSFQVNPRLSGSLRYSRIANFNSMGGDTYDRSFDLRYRFLDEGTYLPSVAVGLSDVLGTGFYASEYLVATKNVTPRLAFTAGLGWGRLGSYNGIENPLGAIDDGFLTRPRSGAVNGGQLEFGRWFRGDMAAFGGVEWQATDQLTLKAEYSSDAYTVETDAIRNLFERNTPLNFGLTYRFDNGVLAQAQILHGSEIGVGLTYTFNPRTAAINGSGGSAPTPVVVRAPGAAADLGWTTQPAGPAILRDNVQTLLAAEGMSVEAFELQPREVILYVRNNRYIARAEAIGRAARILSATMPASVETFRIVPMVGGLATSQVTLQRSDLEALEYHPDNVELSYALADISDATPPGASALYPDGLYPDFSWDFGPHLGAGFFDPDSPLRADLSAELNFSYDIAPGLHLDGTVRQKLIGNIGGNDQQRPTTLPRVRSDGPAYASTGGPSINVLTLTYRDRIGENLYGRVTAGYLEDMYGGVSAEILWKPVASPFAVGIEANIVQQRDFDQLFGFRDYDVATGHISGYWNMGNGFHSQLDVGRYLAGDWGATVSVDRIFANGWRVGAYATKTNISVEEFGEGAFDKGLRLTIPLESILGTPSTATNSIVLQSLAQDGGARVNVSNRLYETIRSYHDPELQETWGRFWR</sequence>
<dbReference type="EMBL" id="JAKGAQ010000001">
    <property type="protein sequence ID" value="MCF2869679.1"/>
    <property type="molecule type" value="Genomic_DNA"/>
</dbReference>
<proteinExistence type="predicted"/>
<feature type="region of interest" description="Disordered" evidence="1">
    <location>
        <begin position="513"/>
        <end position="534"/>
    </location>
</feature>
<dbReference type="Pfam" id="PF06082">
    <property type="entry name" value="YjbH"/>
    <property type="match status" value="1"/>
</dbReference>
<organism evidence="2 3">
    <name type="scientific">Octadecabacter dasysiphoniae</name>
    <dbReference type="NCBI Taxonomy" id="2909341"/>
    <lineage>
        <taxon>Bacteria</taxon>
        <taxon>Pseudomonadati</taxon>
        <taxon>Pseudomonadota</taxon>
        <taxon>Alphaproteobacteria</taxon>
        <taxon>Rhodobacterales</taxon>
        <taxon>Roseobacteraceae</taxon>
        <taxon>Octadecabacter</taxon>
    </lineage>
</organism>
<comment type="caution">
    <text evidence="2">The sequence shown here is derived from an EMBL/GenBank/DDBJ whole genome shotgun (WGS) entry which is preliminary data.</text>
</comment>